<keyword evidence="5 8" id="KW-1133">Transmembrane helix</keyword>
<feature type="transmembrane region" description="Helical" evidence="8">
    <location>
        <begin position="189"/>
        <end position="208"/>
    </location>
</feature>
<feature type="domain" description="SGNH" evidence="10">
    <location>
        <begin position="454"/>
        <end position="664"/>
    </location>
</feature>
<dbReference type="GO" id="GO:0016747">
    <property type="term" value="F:acyltransferase activity, transferring groups other than amino-acyl groups"/>
    <property type="evidence" value="ECO:0007669"/>
    <property type="project" value="InterPro"/>
</dbReference>
<evidence type="ECO:0000313" key="11">
    <source>
        <dbReference type="EMBL" id="NYD74535.1"/>
    </source>
</evidence>
<evidence type="ECO:0000256" key="4">
    <source>
        <dbReference type="ARBA" id="ARBA00022692"/>
    </source>
</evidence>
<comment type="subcellular location">
    <subcellularLocation>
        <location evidence="1">Cell membrane</location>
        <topology evidence="1">Multi-pass membrane protein</topology>
    </subcellularLocation>
</comment>
<keyword evidence="4 8" id="KW-0812">Transmembrane</keyword>
<evidence type="ECO:0000256" key="5">
    <source>
        <dbReference type="ARBA" id="ARBA00022989"/>
    </source>
</evidence>
<dbReference type="PANTHER" id="PTHR23028:SF53">
    <property type="entry name" value="ACYL_TRANSF_3 DOMAIN-CONTAINING PROTEIN"/>
    <property type="match status" value="1"/>
</dbReference>
<feature type="transmembrane region" description="Helical" evidence="8">
    <location>
        <begin position="386"/>
        <end position="406"/>
    </location>
</feature>
<evidence type="ECO:0000256" key="3">
    <source>
        <dbReference type="ARBA" id="ARBA00022679"/>
    </source>
</evidence>
<accession>A0A852T0S8</accession>
<dbReference type="CDD" id="cd00229">
    <property type="entry name" value="SGNH_hydrolase"/>
    <property type="match status" value="1"/>
</dbReference>
<evidence type="ECO:0000259" key="10">
    <source>
        <dbReference type="Pfam" id="PF19040"/>
    </source>
</evidence>
<dbReference type="Gene3D" id="3.40.50.1110">
    <property type="entry name" value="SGNH hydrolase"/>
    <property type="match status" value="1"/>
</dbReference>
<dbReference type="GO" id="GO:0009103">
    <property type="term" value="P:lipopolysaccharide biosynthetic process"/>
    <property type="evidence" value="ECO:0007669"/>
    <property type="project" value="TreeGrafter"/>
</dbReference>
<evidence type="ECO:0000256" key="8">
    <source>
        <dbReference type="SAM" id="Phobius"/>
    </source>
</evidence>
<comment type="caution">
    <text evidence="11">The sequence shown here is derived from an EMBL/GenBank/DDBJ whole genome shotgun (WGS) entry which is preliminary data.</text>
</comment>
<evidence type="ECO:0000256" key="1">
    <source>
        <dbReference type="ARBA" id="ARBA00004651"/>
    </source>
</evidence>
<dbReference type="Pfam" id="PF01757">
    <property type="entry name" value="Acyl_transf_3"/>
    <property type="match status" value="1"/>
</dbReference>
<feature type="transmembrane region" description="Helical" evidence="8">
    <location>
        <begin position="166"/>
        <end position="182"/>
    </location>
</feature>
<feature type="transmembrane region" description="Helical" evidence="8">
    <location>
        <begin position="254"/>
        <end position="279"/>
    </location>
</feature>
<keyword evidence="7" id="KW-0012">Acyltransferase</keyword>
<dbReference type="InterPro" id="IPR002656">
    <property type="entry name" value="Acyl_transf_3_dom"/>
</dbReference>
<evidence type="ECO:0000256" key="7">
    <source>
        <dbReference type="ARBA" id="ARBA00023315"/>
    </source>
</evidence>
<dbReference type="InterPro" id="IPR050879">
    <property type="entry name" value="Acyltransferase_3"/>
</dbReference>
<keyword evidence="2" id="KW-1003">Cell membrane</keyword>
<dbReference type="Pfam" id="PF19040">
    <property type="entry name" value="SGNH"/>
    <property type="match status" value="1"/>
</dbReference>
<evidence type="ECO:0000256" key="2">
    <source>
        <dbReference type="ARBA" id="ARBA00022475"/>
    </source>
</evidence>
<reference evidence="11 12" key="1">
    <citation type="submission" date="2020-07" db="EMBL/GenBank/DDBJ databases">
        <title>Sequencing the genomes of 1000 actinobacteria strains.</title>
        <authorList>
            <person name="Klenk H.-P."/>
        </authorList>
    </citation>
    <scope>NUCLEOTIDE SEQUENCE [LARGE SCALE GENOMIC DNA]</scope>
    <source>
        <strain evidence="11 12">DSM 23871</strain>
    </source>
</reference>
<dbReference type="SUPFAM" id="SSF52266">
    <property type="entry name" value="SGNH hydrolase"/>
    <property type="match status" value="1"/>
</dbReference>
<dbReference type="InterPro" id="IPR043968">
    <property type="entry name" value="SGNH"/>
</dbReference>
<dbReference type="RefSeq" id="WP_179456428.1">
    <property type="nucleotide sequence ID" value="NZ_BAAAPX010000001.1"/>
</dbReference>
<dbReference type="InterPro" id="IPR036514">
    <property type="entry name" value="SGNH_hydro_sf"/>
</dbReference>
<feature type="transmembrane region" description="Helical" evidence="8">
    <location>
        <begin position="53"/>
        <end position="73"/>
    </location>
</feature>
<feature type="transmembrane region" description="Helical" evidence="8">
    <location>
        <begin position="94"/>
        <end position="113"/>
    </location>
</feature>
<evidence type="ECO:0000256" key="6">
    <source>
        <dbReference type="ARBA" id="ARBA00023136"/>
    </source>
</evidence>
<feature type="transmembrane region" description="Helical" evidence="8">
    <location>
        <begin position="321"/>
        <end position="342"/>
    </location>
</feature>
<proteinExistence type="predicted"/>
<dbReference type="AlphaFoldDB" id="A0A852T0S8"/>
<gene>
    <name evidence="11" type="ORF">BJ963_002054</name>
</gene>
<name>A0A852T0S8_9MICO</name>
<keyword evidence="3" id="KW-0808">Transferase</keyword>
<feature type="transmembrane region" description="Helical" evidence="8">
    <location>
        <begin position="354"/>
        <end position="374"/>
    </location>
</feature>
<feature type="transmembrane region" description="Helical" evidence="8">
    <location>
        <begin position="224"/>
        <end position="242"/>
    </location>
</feature>
<protein>
    <submittedName>
        <fullName evidence="11">Peptidoglycan/LPS O-acetylase OafA/YrhL</fullName>
    </submittedName>
</protein>
<feature type="domain" description="Acyltransferase 3" evidence="9">
    <location>
        <begin position="29"/>
        <end position="370"/>
    </location>
</feature>
<evidence type="ECO:0000313" key="12">
    <source>
        <dbReference type="Proteomes" id="UP000589620"/>
    </source>
</evidence>
<dbReference type="Proteomes" id="UP000589620">
    <property type="component" value="Unassembled WGS sequence"/>
</dbReference>
<keyword evidence="12" id="KW-1185">Reference proteome</keyword>
<feature type="transmembrane region" description="Helical" evidence="8">
    <location>
        <begin position="285"/>
        <end position="309"/>
    </location>
</feature>
<organism evidence="11 12">
    <name type="scientific">Leifsonia soli</name>
    <dbReference type="NCBI Taxonomy" id="582665"/>
    <lineage>
        <taxon>Bacteria</taxon>
        <taxon>Bacillati</taxon>
        <taxon>Actinomycetota</taxon>
        <taxon>Actinomycetes</taxon>
        <taxon>Micrococcales</taxon>
        <taxon>Microbacteriaceae</taxon>
        <taxon>Leifsonia</taxon>
    </lineage>
</organism>
<keyword evidence="6 8" id="KW-0472">Membrane</keyword>
<evidence type="ECO:0000259" key="9">
    <source>
        <dbReference type="Pfam" id="PF01757"/>
    </source>
</evidence>
<dbReference type="PANTHER" id="PTHR23028">
    <property type="entry name" value="ACETYLTRANSFERASE"/>
    <property type="match status" value="1"/>
</dbReference>
<sequence length="679" mass="72716">MSGIREIVPDAVQPDTRAARRRAAAEHFAGVDGARGIAIVSVLLYHTGWSSRGLFGVDVFFVISGFLITFLLIKEAEAKGRIRFGRFYARRAKRLLPGLAITLLAVLLILWWAGSLQELQDAVATAIASVFQVANWQQLDANIAYQQSSGALVPLGQMWSLSATEQFYLVWPLLLAALWFACRRRIGRLAVALLVLLVLSALVSPLLFDGSNQDRLYLGTDARAVAFVAGGACAAIVAWLRRSGGAWAGDRPGAWARAAVTAVSILSLGVVVAASIATVSYQDPWLYRGGLAVVAVAAGIFVATLCLRANAVMHVFAWRPFAAIGVVSYSMFLLHLPVFWIVQQQARGGMPPLVLFLVGGLITWLAAVVLHHLVTEPLRKRTWRPLSAVLTIAIAFGAVLAAAWLLPLEREGHPKSHAAALEESRPTSGFRGEAAPTPAPVPLALKNPTALPAGAGGGPFRVAVIGDSVAENMYDALTQYGSPAVAAVDVTVGGCGIIDAEKARSGEGYIMDSKNLCWKWQPELRSASAEQPVDAYVVHNLWDANDQLIDGEWVGPCTPQWQQRYASQLDLLVSIGDASGHKPVILLSNDHPRAPDGPLSRERLDCVNRVAADAAARHSNIVTLDLEKAVCPEGPCLDKDANGQGIYRDGAHFNATGMALLAPWLENEMARASTKRASG</sequence>
<dbReference type="EMBL" id="JACCBJ010000001">
    <property type="protein sequence ID" value="NYD74535.1"/>
    <property type="molecule type" value="Genomic_DNA"/>
</dbReference>
<dbReference type="GO" id="GO:0005886">
    <property type="term" value="C:plasma membrane"/>
    <property type="evidence" value="ECO:0007669"/>
    <property type="project" value="UniProtKB-SubCell"/>
</dbReference>